<evidence type="ECO:0000256" key="8">
    <source>
        <dbReference type="ARBA" id="ARBA00022786"/>
    </source>
</evidence>
<evidence type="ECO:0000256" key="5">
    <source>
        <dbReference type="ARBA" id="ARBA00022723"/>
    </source>
</evidence>
<dbReference type="PROSITE" id="PS50089">
    <property type="entry name" value="ZF_RING_2"/>
    <property type="match status" value="1"/>
</dbReference>
<dbReference type="AlphaFoldDB" id="A0A150GUR2"/>
<dbReference type="InterPro" id="IPR001841">
    <property type="entry name" value="Znf_RING"/>
</dbReference>
<dbReference type="GO" id="GO:0016567">
    <property type="term" value="P:protein ubiquitination"/>
    <property type="evidence" value="ECO:0007669"/>
    <property type="project" value="InterPro"/>
</dbReference>
<feature type="domain" description="RING-type" evidence="12">
    <location>
        <begin position="749"/>
        <end position="784"/>
    </location>
</feature>
<keyword evidence="8" id="KW-0833">Ubl conjugation pathway</keyword>
<evidence type="ECO:0000256" key="6">
    <source>
        <dbReference type="ARBA" id="ARBA00022737"/>
    </source>
</evidence>
<evidence type="ECO:0000259" key="12">
    <source>
        <dbReference type="PROSITE" id="PS50089"/>
    </source>
</evidence>
<feature type="region of interest" description="Disordered" evidence="11">
    <location>
        <begin position="552"/>
        <end position="580"/>
    </location>
</feature>
<evidence type="ECO:0000259" key="13">
    <source>
        <dbReference type="PROSITE" id="PS50157"/>
    </source>
</evidence>
<proteinExistence type="inferred from homology"/>
<evidence type="ECO:0000256" key="11">
    <source>
        <dbReference type="SAM" id="MobiDB-lite"/>
    </source>
</evidence>
<evidence type="ECO:0000256" key="3">
    <source>
        <dbReference type="ARBA" id="ARBA00005884"/>
    </source>
</evidence>
<feature type="region of interest" description="Disordered" evidence="11">
    <location>
        <begin position="449"/>
        <end position="475"/>
    </location>
</feature>
<keyword evidence="5" id="KW-0479">Metal-binding</keyword>
<keyword evidence="7 10" id="KW-0863">Zinc-finger</keyword>
<evidence type="ECO:0000256" key="2">
    <source>
        <dbReference type="ARBA" id="ARBA00004906"/>
    </source>
</evidence>
<dbReference type="EMBL" id="LSYV01000007">
    <property type="protein sequence ID" value="KXZ53617.1"/>
    <property type="molecule type" value="Genomic_DNA"/>
</dbReference>
<dbReference type="GO" id="GO:0004842">
    <property type="term" value="F:ubiquitin-protein transferase activity"/>
    <property type="evidence" value="ECO:0007669"/>
    <property type="project" value="InterPro"/>
</dbReference>
<protein>
    <recommendedName>
        <fullName evidence="17">RBR-type E3 ubiquitin transferase</fullName>
    </recommendedName>
</protein>
<comment type="caution">
    <text evidence="15">The sequence shown here is derived from an EMBL/GenBank/DDBJ whole genome shotgun (WGS) entry which is preliminary data.</text>
</comment>
<evidence type="ECO:0000256" key="10">
    <source>
        <dbReference type="PROSITE-ProRule" id="PRU00042"/>
    </source>
</evidence>
<evidence type="ECO:0000256" key="4">
    <source>
        <dbReference type="ARBA" id="ARBA00022679"/>
    </source>
</evidence>
<dbReference type="Gene3D" id="1.20.120.1750">
    <property type="match status" value="1"/>
</dbReference>
<comment type="pathway">
    <text evidence="2">Protein modification; protein ubiquitination.</text>
</comment>
<evidence type="ECO:0000259" key="14">
    <source>
        <dbReference type="PROSITE" id="PS51873"/>
    </source>
</evidence>
<dbReference type="GO" id="GO:0003676">
    <property type="term" value="F:nucleic acid binding"/>
    <property type="evidence" value="ECO:0007669"/>
    <property type="project" value="InterPro"/>
</dbReference>
<evidence type="ECO:0000313" key="15">
    <source>
        <dbReference type="EMBL" id="KXZ53617.1"/>
    </source>
</evidence>
<dbReference type="InterPro" id="IPR035979">
    <property type="entry name" value="RBD_domain_sf"/>
</dbReference>
<feature type="compositionally biased region" description="Low complexity" evidence="11">
    <location>
        <begin position="449"/>
        <end position="462"/>
    </location>
</feature>
<keyword evidence="9" id="KW-0862">Zinc</keyword>
<dbReference type="STRING" id="33097.A0A150GUR2"/>
<keyword evidence="16" id="KW-1185">Reference proteome</keyword>
<dbReference type="SUPFAM" id="SSF54928">
    <property type="entry name" value="RNA-binding domain, RBD"/>
    <property type="match status" value="2"/>
</dbReference>
<evidence type="ECO:0000256" key="9">
    <source>
        <dbReference type="ARBA" id="ARBA00022833"/>
    </source>
</evidence>
<comment type="function">
    <text evidence="1">Might act as an E3 ubiquitin-protein ligase, or as part of E3 complex, which accepts ubiquitin from specific E2 ubiquitin-conjugating enzymes and then transfers it to substrates.</text>
</comment>
<dbReference type="PROSITE" id="PS50157">
    <property type="entry name" value="ZINC_FINGER_C2H2_2"/>
    <property type="match status" value="1"/>
</dbReference>
<dbReference type="OrthoDB" id="546833at2759"/>
<organism evidence="15 16">
    <name type="scientific">Gonium pectorale</name>
    <name type="common">Green alga</name>
    <dbReference type="NCBI Taxonomy" id="33097"/>
    <lineage>
        <taxon>Eukaryota</taxon>
        <taxon>Viridiplantae</taxon>
        <taxon>Chlorophyta</taxon>
        <taxon>core chlorophytes</taxon>
        <taxon>Chlorophyceae</taxon>
        <taxon>CS clade</taxon>
        <taxon>Chlamydomonadales</taxon>
        <taxon>Volvocaceae</taxon>
        <taxon>Gonium</taxon>
    </lineage>
</organism>
<evidence type="ECO:0008006" key="17">
    <source>
        <dbReference type="Google" id="ProtNLM"/>
    </source>
</evidence>
<dbReference type="InterPro" id="IPR047548">
    <property type="entry name" value="Rcat_RBR_RNF14"/>
</dbReference>
<evidence type="ECO:0000256" key="1">
    <source>
        <dbReference type="ARBA" id="ARBA00003976"/>
    </source>
</evidence>
<dbReference type="PANTHER" id="PTHR11685">
    <property type="entry name" value="RBR FAMILY RING FINGER AND IBR DOMAIN-CONTAINING"/>
    <property type="match status" value="1"/>
</dbReference>
<dbReference type="GO" id="GO:0008270">
    <property type="term" value="F:zinc ion binding"/>
    <property type="evidence" value="ECO:0007669"/>
    <property type="project" value="UniProtKB-KW"/>
</dbReference>
<dbReference type="Proteomes" id="UP000075714">
    <property type="component" value="Unassembled WGS sequence"/>
</dbReference>
<dbReference type="PROSITE" id="PS00518">
    <property type="entry name" value="ZF_RING_1"/>
    <property type="match status" value="1"/>
</dbReference>
<dbReference type="SUPFAM" id="SSF57850">
    <property type="entry name" value="RING/U-box"/>
    <property type="match status" value="2"/>
</dbReference>
<keyword evidence="4" id="KW-0808">Transferase</keyword>
<reference evidence="16" key="1">
    <citation type="journal article" date="2016" name="Nat. Commun.">
        <title>The Gonium pectorale genome demonstrates co-option of cell cycle regulation during the evolution of multicellularity.</title>
        <authorList>
            <person name="Hanschen E.R."/>
            <person name="Marriage T.N."/>
            <person name="Ferris P.J."/>
            <person name="Hamaji T."/>
            <person name="Toyoda A."/>
            <person name="Fujiyama A."/>
            <person name="Neme R."/>
            <person name="Noguchi H."/>
            <person name="Minakuchi Y."/>
            <person name="Suzuki M."/>
            <person name="Kawai-Toyooka H."/>
            <person name="Smith D.R."/>
            <person name="Sparks H."/>
            <person name="Anderson J."/>
            <person name="Bakaric R."/>
            <person name="Luria V."/>
            <person name="Karger A."/>
            <person name="Kirschner M.W."/>
            <person name="Durand P.M."/>
            <person name="Michod R.E."/>
            <person name="Nozaki H."/>
            <person name="Olson B.J."/>
        </authorList>
    </citation>
    <scope>NUCLEOTIDE SEQUENCE [LARGE SCALE GENOMIC DNA]</scope>
    <source>
        <strain evidence="16">NIES-2863</strain>
    </source>
</reference>
<dbReference type="InterPro" id="IPR013083">
    <property type="entry name" value="Znf_RING/FYVE/PHD"/>
</dbReference>
<dbReference type="PROSITE" id="PS51873">
    <property type="entry name" value="TRIAD"/>
    <property type="match status" value="1"/>
</dbReference>
<keyword evidence="6" id="KW-0677">Repeat</keyword>
<sequence>MALRARERCGQCLHGLAPLLQLPATPSVREAGSALTLACASQEALTDAVAQLRAVLRGLIDEASRERTEVPIIGSTRCVLGPGGELLEVLTAGQHCTLSVSGFRSDAAAAAGGEEQLACWFGAHGEVLSVRLLQLGDACTARVTMATAAQAAAAAAALHNKALPGGARLAVVGYTPPSAQQCFRPASLLHLSWSGGRPSGLAYVEFASGRAAVDAAVKLAKVSCEAAGGFGAGGAAGRWRGAGMFSRDGRRGMLRVDGGAWFFAQASRASRRVLQLKVCGEEREEQTSPPMLLLRDRQRLERALSERFGPVSKLSVLQEPDPGLRRRECQPAVLAARLRSLLGQYGSLVHLDVKPYNDTKQIGSAFACFSSAQEAAAARGALDGCTAHPWLSGSPLRAHSDLVCRLRLDGRCFRALRGRLAHESNKLRALCPGVKISIKSLSSLHPVPVMGPAGGPAHPDGALPGGSGGGGASIKLQGSDVGQVVRAKRAMEAACSGRAVQLAPDGADGPAAEGGSGGAASASAPVAGMLFLLSAPGKALIKQIEAEFSGAVRPAGGSGGQHAEGPEAGLQQEEEEEERAQGCVHIRWDRAAGQLRMYGSDDAAMAAAEQRLRRALQERQAGLAAPVAYKEGISQAGFRALLAAGGQAWLDGLGARHSLVSADMAFLPLGVKLVGEAAAVEAARTELLAMTLGDLPSASPGISRVPAPDPGAATPAQTPLAMVVTARDPAAAGGGAGDAEAEGGDGECCPVCFCPPDGPHKLLLCGHTYCATCVRQLLVAAASCNQLPATCCAESCGGRVSLRDCLVLLGPEQMERVHRSAFQAHIGRHPEAFGFCLTPDCGQVPWHSGQTCAEYKAGRQGDKEFEAWKRTNTKSCPKCGVAIEKNHGCNHMTCANCRTHFCWKCGKAFGDSTNTYQHLMREHGGVFDDYF</sequence>
<dbReference type="InterPro" id="IPR013087">
    <property type="entry name" value="Znf_C2H2_type"/>
</dbReference>
<dbReference type="Pfam" id="PF22191">
    <property type="entry name" value="IBR_1"/>
    <property type="match status" value="1"/>
</dbReference>
<feature type="compositionally biased region" description="Gly residues" evidence="11">
    <location>
        <begin position="463"/>
        <end position="472"/>
    </location>
</feature>
<dbReference type="InterPro" id="IPR044066">
    <property type="entry name" value="TRIAD_supradom"/>
</dbReference>
<dbReference type="InterPro" id="IPR017907">
    <property type="entry name" value="Znf_RING_CS"/>
</dbReference>
<accession>A0A150GUR2</accession>
<name>A0A150GUR2_GONPE</name>
<feature type="domain" description="C2H2-type" evidence="13">
    <location>
        <begin position="900"/>
        <end position="925"/>
    </location>
</feature>
<dbReference type="Gene3D" id="3.30.40.10">
    <property type="entry name" value="Zinc/RING finger domain, C3HC4 (zinc finger)"/>
    <property type="match status" value="1"/>
</dbReference>
<dbReference type="CDD" id="cd20354">
    <property type="entry name" value="Rcat_RBR_RNF14"/>
    <property type="match status" value="1"/>
</dbReference>
<dbReference type="InterPro" id="IPR031127">
    <property type="entry name" value="E3_UB_ligase_RBR"/>
</dbReference>
<dbReference type="PROSITE" id="PS00028">
    <property type="entry name" value="ZINC_FINGER_C2H2_1"/>
    <property type="match status" value="1"/>
</dbReference>
<gene>
    <name evidence="15" type="ORF">GPECTOR_6g534</name>
</gene>
<feature type="domain" description="RING-type" evidence="14">
    <location>
        <begin position="745"/>
        <end position="931"/>
    </location>
</feature>
<evidence type="ECO:0000313" key="16">
    <source>
        <dbReference type="Proteomes" id="UP000075714"/>
    </source>
</evidence>
<evidence type="ECO:0000256" key="7">
    <source>
        <dbReference type="ARBA" id="ARBA00022771"/>
    </source>
</evidence>
<comment type="similarity">
    <text evidence="3">Belongs to the RBR family. Ariadne subfamily.</text>
</comment>